<dbReference type="KEGG" id="atr:18425166"/>
<dbReference type="STRING" id="13333.W1NNH3"/>
<dbReference type="HOGENOM" id="CLU_051935_0_0_1"/>
<dbReference type="AlphaFoldDB" id="W1NNH3"/>
<dbReference type="EMBL" id="KI396540">
    <property type="protein sequence ID" value="ERM97213.1"/>
    <property type="molecule type" value="Genomic_DNA"/>
</dbReference>
<evidence type="ECO:0000313" key="3">
    <source>
        <dbReference type="EMBL" id="ERM97213.1"/>
    </source>
</evidence>
<keyword evidence="1" id="KW-0812">Transmembrane</keyword>
<dbReference type="Gene3D" id="3.40.50.1820">
    <property type="entry name" value="alpha/beta hydrolase"/>
    <property type="match status" value="1"/>
</dbReference>
<organism evidence="3 4">
    <name type="scientific">Amborella trichopoda</name>
    <dbReference type="NCBI Taxonomy" id="13333"/>
    <lineage>
        <taxon>Eukaryota</taxon>
        <taxon>Viridiplantae</taxon>
        <taxon>Streptophyta</taxon>
        <taxon>Embryophyta</taxon>
        <taxon>Tracheophyta</taxon>
        <taxon>Spermatophyta</taxon>
        <taxon>Magnoliopsida</taxon>
        <taxon>Amborellales</taxon>
        <taxon>Amborellaceae</taxon>
        <taxon>Amborella</taxon>
    </lineage>
</organism>
<dbReference type="PANTHER" id="PTHR43689:SF14">
    <property type="entry name" value="LYSOPHOSPHOLIPASE BODYGUARD 4-RELATED"/>
    <property type="match status" value="1"/>
</dbReference>
<evidence type="ECO:0000259" key="2">
    <source>
        <dbReference type="Pfam" id="PF00561"/>
    </source>
</evidence>
<gene>
    <name evidence="3" type="ORF">AMTR_s00119p00059930</name>
</gene>
<evidence type="ECO:0000313" key="4">
    <source>
        <dbReference type="Proteomes" id="UP000017836"/>
    </source>
</evidence>
<evidence type="ECO:0000256" key="1">
    <source>
        <dbReference type="SAM" id="Phobius"/>
    </source>
</evidence>
<dbReference type="GO" id="GO:0016787">
    <property type="term" value="F:hydrolase activity"/>
    <property type="evidence" value="ECO:0000318"/>
    <property type="project" value="GO_Central"/>
</dbReference>
<sequence>MNSIVPALSSIVFAFLDFLDLILCFFYKFADSLLEETSLPCYCHHENSAENRVRDAIDEEDEVSETLNRRENRFRAFLIRIQKMGFLKMREKERNEEAGGALMRPRWSDCHCEACVSWLGKEKQLLHVAVREPAPGPKGNKVEDVILIHGILSSSLIFTETVFHNLSDNADGKFRLFAPDLLGFGRSPKPFESLYRLKDHLGKIEDSVIKPFGIESFHLVAHSMGSIIALALAAKYPNAVKSITIIGPPYFPTSSMEKASFTALIGLAERRIWPLLLFWSSVMSWYEHLGRTVCFIICKHHRFWVWIIKLFTFNRGKHFIISDLTKHTHHSAWHNMHNVICGGAKYMDNYLETVKRSGCPLKILLGGNDHLVPMKCGFQIKQKVPSAEVEVIPNADHCTVILKREREFTRDLEHFWAFAST</sequence>
<keyword evidence="4" id="KW-1185">Reference proteome</keyword>
<dbReference type="Proteomes" id="UP000017836">
    <property type="component" value="Unassembled WGS sequence"/>
</dbReference>
<proteinExistence type="predicted"/>
<feature type="domain" description="AB hydrolase-1" evidence="2">
    <location>
        <begin position="145"/>
        <end position="252"/>
    </location>
</feature>
<accession>W1NNH3</accession>
<dbReference type="OrthoDB" id="284184at2759"/>
<dbReference type="PANTHER" id="PTHR43689">
    <property type="entry name" value="HYDROLASE"/>
    <property type="match status" value="1"/>
</dbReference>
<name>W1NNH3_AMBTC</name>
<dbReference type="eggNOG" id="KOG1454">
    <property type="taxonomic scope" value="Eukaryota"/>
</dbReference>
<protein>
    <recommendedName>
        <fullName evidence="2">AB hydrolase-1 domain-containing protein</fullName>
    </recommendedName>
</protein>
<feature type="transmembrane region" description="Helical" evidence="1">
    <location>
        <begin position="7"/>
        <end position="30"/>
    </location>
</feature>
<dbReference type="OMA" id="CGGAKFM"/>
<keyword evidence="1" id="KW-0472">Membrane</keyword>
<dbReference type="PRINTS" id="PR00111">
    <property type="entry name" value="ABHYDROLASE"/>
</dbReference>
<keyword evidence="1" id="KW-1133">Transmembrane helix</keyword>
<dbReference type="InterPro" id="IPR000073">
    <property type="entry name" value="AB_hydrolase_1"/>
</dbReference>
<reference evidence="4" key="1">
    <citation type="journal article" date="2013" name="Science">
        <title>The Amborella genome and the evolution of flowering plants.</title>
        <authorList>
            <consortium name="Amborella Genome Project"/>
        </authorList>
    </citation>
    <scope>NUCLEOTIDE SEQUENCE [LARGE SCALE GENOMIC DNA]</scope>
</reference>
<dbReference type="SUPFAM" id="SSF53474">
    <property type="entry name" value="alpha/beta-Hydrolases"/>
    <property type="match status" value="1"/>
</dbReference>
<dbReference type="InterPro" id="IPR029058">
    <property type="entry name" value="AB_hydrolase_fold"/>
</dbReference>
<dbReference type="Pfam" id="PF00561">
    <property type="entry name" value="Abhydrolase_1"/>
    <property type="match status" value="1"/>
</dbReference>
<dbReference type="Gramene" id="ERM97213">
    <property type="protein sequence ID" value="ERM97213"/>
    <property type="gene ID" value="AMTR_s00119p00059930"/>
</dbReference>